<organism evidence="3 4">
    <name type="scientific">Saccharothrix lopnurensis</name>
    <dbReference type="NCBI Taxonomy" id="1670621"/>
    <lineage>
        <taxon>Bacteria</taxon>
        <taxon>Bacillati</taxon>
        <taxon>Actinomycetota</taxon>
        <taxon>Actinomycetes</taxon>
        <taxon>Pseudonocardiales</taxon>
        <taxon>Pseudonocardiaceae</taxon>
        <taxon>Saccharothrix</taxon>
    </lineage>
</organism>
<dbReference type="EMBL" id="JBHSQO010000023">
    <property type="protein sequence ID" value="MFC6091915.1"/>
    <property type="molecule type" value="Genomic_DNA"/>
</dbReference>
<protein>
    <submittedName>
        <fullName evidence="3">Integrase core domain-containing protein</fullName>
    </submittedName>
</protein>
<gene>
    <name evidence="3" type="ORF">ACFP3R_21815</name>
</gene>
<name>A0ABW1P8I8_9PSEU</name>
<reference evidence="4" key="1">
    <citation type="journal article" date="2019" name="Int. J. Syst. Evol. Microbiol.">
        <title>The Global Catalogue of Microorganisms (GCM) 10K type strain sequencing project: providing services to taxonomists for standard genome sequencing and annotation.</title>
        <authorList>
            <consortium name="The Broad Institute Genomics Platform"/>
            <consortium name="The Broad Institute Genome Sequencing Center for Infectious Disease"/>
            <person name="Wu L."/>
            <person name="Ma J."/>
        </authorList>
    </citation>
    <scope>NUCLEOTIDE SEQUENCE [LARGE SCALE GENOMIC DNA]</scope>
    <source>
        <strain evidence="4">CGMCC 4.7246</strain>
    </source>
</reference>
<dbReference type="Pfam" id="PF13683">
    <property type="entry name" value="rve_3"/>
    <property type="match status" value="1"/>
</dbReference>
<comment type="caution">
    <text evidence="3">The sequence shown here is derived from an EMBL/GenBank/DDBJ whole genome shotgun (WGS) entry which is preliminary data.</text>
</comment>
<accession>A0ABW1P8I8</accession>
<dbReference type="InterPro" id="IPR001584">
    <property type="entry name" value="Integrase_cat-core"/>
</dbReference>
<dbReference type="SUPFAM" id="SSF53098">
    <property type="entry name" value="Ribonuclease H-like"/>
    <property type="match status" value="1"/>
</dbReference>
<evidence type="ECO:0000313" key="3">
    <source>
        <dbReference type="EMBL" id="MFC6091915.1"/>
    </source>
</evidence>
<dbReference type="InterPro" id="IPR012337">
    <property type="entry name" value="RNaseH-like_sf"/>
</dbReference>
<feature type="non-terminal residue" evidence="3">
    <location>
        <position position="1"/>
    </location>
</feature>
<evidence type="ECO:0000256" key="1">
    <source>
        <dbReference type="SAM" id="MobiDB-lite"/>
    </source>
</evidence>
<sequence length="124" mass="13735">SWQNGASTTSDLPGVPSSAHQRAVTCPSSETATKAPVLRRPIESKEYTANLTAQAFFRHGLRRSMGATGICRDNSPAESLWSTFEHEHHYRHVYATKAELVAAIDKWITFYNSESFPVMSVHVG</sequence>
<dbReference type="RefSeq" id="WP_380638215.1">
    <property type="nucleotide sequence ID" value="NZ_JBHSQO010000023.1"/>
</dbReference>
<dbReference type="Proteomes" id="UP001596220">
    <property type="component" value="Unassembled WGS sequence"/>
</dbReference>
<feature type="region of interest" description="Disordered" evidence="1">
    <location>
        <begin position="1"/>
        <end position="37"/>
    </location>
</feature>
<feature type="domain" description="Integrase catalytic" evidence="2">
    <location>
        <begin position="60"/>
        <end position="114"/>
    </location>
</feature>
<keyword evidence="4" id="KW-1185">Reference proteome</keyword>
<feature type="compositionally biased region" description="Polar residues" evidence="1">
    <location>
        <begin position="1"/>
        <end position="11"/>
    </location>
</feature>
<evidence type="ECO:0000313" key="4">
    <source>
        <dbReference type="Proteomes" id="UP001596220"/>
    </source>
</evidence>
<evidence type="ECO:0000259" key="2">
    <source>
        <dbReference type="Pfam" id="PF13683"/>
    </source>
</evidence>
<proteinExistence type="predicted"/>